<dbReference type="PROSITE" id="PS00061">
    <property type="entry name" value="ADH_SHORT"/>
    <property type="match status" value="1"/>
</dbReference>
<comment type="similarity">
    <text evidence="1">Belongs to the short-chain dehydrogenases/reductases (SDR) family.</text>
</comment>
<dbReference type="InterPro" id="IPR036291">
    <property type="entry name" value="NAD(P)-bd_dom_sf"/>
</dbReference>
<reference evidence="3 4" key="1">
    <citation type="submission" date="2019-02" db="EMBL/GenBank/DDBJ databases">
        <title>Siculibacillus lacustris gen. nov., sp. nov., a new rosette-forming bacterium isolated from a freshwater crater lake (Lake St. Ana, Romania).</title>
        <authorList>
            <person name="Felfoldi T."/>
            <person name="Marton Z."/>
            <person name="Szabo A."/>
            <person name="Mentes A."/>
            <person name="Boka K."/>
            <person name="Marialigeti K."/>
            <person name="Mathe I."/>
            <person name="Koncz M."/>
            <person name="Schumann P."/>
            <person name="Toth E."/>
        </authorList>
    </citation>
    <scope>NUCLEOTIDE SEQUENCE [LARGE SCALE GENOMIC DNA]</scope>
    <source>
        <strain evidence="3 4">SA-279</strain>
    </source>
</reference>
<protein>
    <submittedName>
        <fullName evidence="3">SDR family NAD(P)-dependent oxidoreductase</fullName>
    </submittedName>
</protein>
<dbReference type="InterPro" id="IPR020904">
    <property type="entry name" value="Sc_DH/Rdtase_CS"/>
</dbReference>
<evidence type="ECO:0000256" key="1">
    <source>
        <dbReference type="ARBA" id="ARBA00006484"/>
    </source>
</evidence>
<dbReference type="RefSeq" id="WP_131311202.1">
    <property type="nucleotide sequence ID" value="NZ_SJFN01000036.1"/>
</dbReference>
<dbReference type="OrthoDB" id="9810734at2"/>
<evidence type="ECO:0000313" key="3">
    <source>
        <dbReference type="EMBL" id="TBW34078.1"/>
    </source>
</evidence>
<dbReference type="Gene3D" id="3.40.50.720">
    <property type="entry name" value="NAD(P)-binding Rossmann-like Domain"/>
    <property type="match status" value="1"/>
</dbReference>
<gene>
    <name evidence="3" type="ORF">EYW49_18960</name>
</gene>
<dbReference type="Pfam" id="PF00106">
    <property type="entry name" value="adh_short"/>
    <property type="match status" value="1"/>
</dbReference>
<name>A0A4Q9VGD7_9HYPH</name>
<dbReference type="PRINTS" id="PR00081">
    <property type="entry name" value="GDHRDH"/>
</dbReference>
<comment type="caution">
    <text evidence="3">The sequence shown here is derived from an EMBL/GenBank/DDBJ whole genome shotgun (WGS) entry which is preliminary data.</text>
</comment>
<dbReference type="InterPro" id="IPR002347">
    <property type="entry name" value="SDR_fam"/>
</dbReference>
<dbReference type="AlphaFoldDB" id="A0A4Q9VGD7"/>
<dbReference type="SUPFAM" id="SSF51735">
    <property type="entry name" value="NAD(P)-binding Rossmann-fold domains"/>
    <property type="match status" value="1"/>
</dbReference>
<dbReference type="PANTHER" id="PTHR44196">
    <property type="entry name" value="DEHYDROGENASE/REDUCTASE SDR FAMILY MEMBER 7B"/>
    <property type="match status" value="1"/>
</dbReference>
<dbReference type="GO" id="GO:0016020">
    <property type="term" value="C:membrane"/>
    <property type="evidence" value="ECO:0007669"/>
    <property type="project" value="TreeGrafter"/>
</dbReference>
<keyword evidence="2" id="KW-0560">Oxidoreductase</keyword>
<keyword evidence="4" id="KW-1185">Reference proteome</keyword>
<evidence type="ECO:0000256" key="2">
    <source>
        <dbReference type="ARBA" id="ARBA00023002"/>
    </source>
</evidence>
<evidence type="ECO:0000313" key="4">
    <source>
        <dbReference type="Proteomes" id="UP000292781"/>
    </source>
</evidence>
<dbReference type="EMBL" id="SJFN01000036">
    <property type="protein sequence ID" value="TBW34078.1"/>
    <property type="molecule type" value="Genomic_DNA"/>
</dbReference>
<accession>A0A4Q9VGD7</accession>
<dbReference type="Proteomes" id="UP000292781">
    <property type="component" value="Unassembled WGS sequence"/>
</dbReference>
<organism evidence="3 4">
    <name type="scientific">Siculibacillus lacustris</name>
    <dbReference type="NCBI Taxonomy" id="1549641"/>
    <lineage>
        <taxon>Bacteria</taxon>
        <taxon>Pseudomonadati</taxon>
        <taxon>Pseudomonadota</taxon>
        <taxon>Alphaproteobacteria</taxon>
        <taxon>Hyphomicrobiales</taxon>
        <taxon>Ancalomicrobiaceae</taxon>
        <taxon>Siculibacillus</taxon>
    </lineage>
</organism>
<proteinExistence type="inferred from homology"/>
<dbReference type="PANTHER" id="PTHR44196:SF1">
    <property type="entry name" value="DEHYDROGENASE_REDUCTASE SDR FAMILY MEMBER 7B"/>
    <property type="match status" value="1"/>
</dbReference>
<sequence>MDMTGRTILVTGGATGIGFGLVKAFHERGNRVIIAGRSRTSLAAATAALPGLVALELDIADPASIAAFAERILADHPDLDTVLHNAGMMSDESFLAGPTWLADAEATIATNLLGPLRLTAALLPHLLTRPKATILTVTSGLAFVPKLSTPTYCATKAALHSWTLCLRRQLRDTSVEVIEIAPPYVQTTLQGERQASDPRAMPLADFLAEVVALLGRVPTPPEIIVERCRPMRFAAENGKVEEIFEVLAEL</sequence>
<dbReference type="GO" id="GO:0016491">
    <property type="term" value="F:oxidoreductase activity"/>
    <property type="evidence" value="ECO:0007669"/>
    <property type="project" value="UniProtKB-KW"/>
</dbReference>